<gene>
    <name evidence="3" type="ORF">EV137_5594</name>
</gene>
<reference evidence="3 4" key="1">
    <citation type="submission" date="2019-03" db="EMBL/GenBank/DDBJ databases">
        <title>Genomic Encyclopedia of Type Strains, Phase III (KMG-III): the genomes of soil and plant-associated and newly described type strains.</title>
        <authorList>
            <person name="Whitman W."/>
        </authorList>
    </citation>
    <scope>NUCLEOTIDE SEQUENCE [LARGE SCALE GENOMIC DNA]</scope>
    <source>
        <strain evidence="3 4">VKMAc-2574</strain>
    </source>
</reference>
<keyword evidence="2" id="KW-0732">Signal</keyword>
<feature type="region of interest" description="Disordered" evidence="1">
    <location>
        <begin position="317"/>
        <end position="338"/>
    </location>
</feature>
<keyword evidence="4" id="KW-1185">Reference proteome</keyword>
<evidence type="ECO:0000313" key="4">
    <source>
        <dbReference type="Proteomes" id="UP000295060"/>
    </source>
</evidence>
<evidence type="ECO:0000256" key="2">
    <source>
        <dbReference type="SAM" id="SignalP"/>
    </source>
</evidence>
<proteinExistence type="predicted"/>
<evidence type="ECO:0000313" key="3">
    <source>
        <dbReference type="EMBL" id="TDW87514.1"/>
    </source>
</evidence>
<evidence type="ECO:0000256" key="1">
    <source>
        <dbReference type="SAM" id="MobiDB-lite"/>
    </source>
</evidence>
<comment type="caution">
    <text evidence="3">The sequence shown here is derived from an EMBL/GenBank/DDBJ whole genome shotgun (WGS) entry which is preliminary data.</text>
</comment>
<dbReference type="Proteomes" id="UP000295060">
    <property type="component" value="Unassembled WGS sequence"/>
</dbReference>
<feature type="compositionally biased region" description="Polar residues" evidence="1">
    <location>
        <begin position="327"/>
        <end position="338"/>
    </location>
</feature>
<dbReference type="EMBL" id="SODU01000003">
    <property type="protein sequence ID" value="TDW87514.1"/>
    <property type="molecule type" value="Genomic_DNA"/>
</dbReference>
<organism evidence="3 4">
    <name type="scientific">Kribbella pratensis</name>
    <dbReference type="NCBI Taxonomy" id="2512112"/>
    <lineage>
        <taxon>Bacteria</taxon>
        <taxon>Bacillati</taxon>
        <taxon>Actinomycetota</taxon>
        <taxon>Actinomycetes</taxon>
        <taxon>Propionibacteriales</taxon>
        <taxon>Kribbellaceae</taxon>
        <taxon>Kribbella</taxon>
    </lineage>
</organism>
<sequence>MLTSKLLGVAAILSVLGSSAAFADPTPDSPGCVTGWSAGQCVYSVGDDGHPPTVSVKATPGAKKTGESACVWEGQMVPCRTEDGFFDAASGCYLHPLAGPRSLVSPSEVSDYPPGTKFYECWLILGVDEGRPVVQITPESVNRPPGETRTIDPRVAARQVVETMKFVAPQLRVSPYVQSADHVGIVNVPIWMWVTDPGPTTTGPQTKTAALGGVSITATGTVDRIEWSMGAGDTVSCKGAGTAFTREMAVGKSLKDVPSSPTCGYKYSKASRCEKAGAYNVTATAYWTVHWTGGGMQGDIPLDFSRSIPLRVTDLRPVLVDPDGGSAQPSTPPRSCSN</sequence>
<evidence type="ECO:0008006" key="5">
    <source>
        <dbReference type="Google" id="ProtNLM"/>
    </source>
</evidence>
<feature type="signal peptide" evidence="2">
    <location>
        <begin position="1"/>
        <end position="23"/>
    </location>
</feature>
<protein>
    <recommendedName>
        <fullName evidence="5">ATP/GTP-binding protein</fullName>
    </recommendedName>
</protein>
<name>A0ABY2FAB0_9ACTN</name>
<feature type="chain" id="PRO_5045305967" description="ATP/GTP-binding protein" evidence="2">
    <location>
        <begin position="24"/>
        <end position="338"/>
    </location>
</feature>
<accession>A0ABY2FAB0</accession>